<sequence>MRNTSFSPTTSSISPSFATGTRLARDNETALRTDAARALGALARNAGSIAAPNLASSTASTAGSLADLAPSPPAVGRFAALLQHIGNFALSVSALSVASLATVKETYESSALSNAHKITLGTATAASLTSLMDLAVAVGKYCNPSASSAQIQNTAWLASAGSLLGSKHLETYGGKYQATLLGTSMILFINGAGQLAGGHDGKKEIDDAVTPGPLALARPSETPATELQHLDTLQNCIGFAALAYRVFGDAITTGVIDWMSAKEAKRHMDVVQRALDYEEPFGAAGTYKTRNAESDLEAGEVSDDSGMDDGSLRSVSSSVPYVPDAPLVSTL</sequence>
<accession>A0A5E4S367</accession>
<name>A0A5E4S367_9BURK</name>
<gene>
    <name evidence="2" type="ORF">PAN31108_00580</name>
</gene>
<keyword evidence="3" id="KW-1185">Reference proteome</keyword>
<proteinExistence type="predicted"/>
<dbReference type="RefSeq" id="WP_150667356.1">
    <property type="nucleotide sequence ID" value="NZ_CABPSB010000001.1"/>
</dbReference>
<dbReference type="AlphaFoldDB" id="A0A5E4S367"/>
<feature type="compositionally biased region" description="Acidic residues" evidence="1">
    <location>
        <begin position="294"/>
        <end position="307"/>
    </location>
</feature>
<dbReference type="EMBL" id="CABPSB010000001">
    <property type="protein sequence ID" value="VVD70087.1"/>
    <property type="molecule type" value="Genomic_DNA"/>
</dbReference>
<evidence type="ECO:0000256" key="1">
    <source>
        <dbReference type="SAM" id="MobiDB-lite"/>
    </source>
</evidence>
<dbReference type="OrthoDB" id="8940243at2"/>
<protein>
    <submittedName>
        <fullName evidence="2">Uncharacterized protein</fullName>
    </submittedName>
</protein>
<organism evidence="2 3">
    <name type="scientific">Pandoraea anhela</name>
    <dbReference type="NCBI Taxonomy" id="2508295"/>
    <lineage>
        <taxon>Bacteria</taxon>
        <taxon>Pseudomonadati</taxon>
        <taxon>Pseudomonadota</taxon>
        <taxon>Betaproteobacteria</taxon>
        <taxon>Burkholderiales</taxon>
        <taxon>Burkholderiaceae</taxon>
        <taxon>Pandoraea</taxon>
    </lineage>
</organism>
<feature type="region of interest" description="Disordered" evidence="1">
    <location>
        <begin position="286"/>
        <end position="331"/>
    </location>
</feature>
<dbReference type="Proteomes" id="UP000406256">
    <property type="component" value="Unassembled WGS sequence"/>
</dbReference>
<evidence type="ECO:0000313" key="2">
    <source>
        <dbReference type="EMBL" id="VVD70087.1"/>
    </source>
</evidence>
<evidence type="ECO:0000313" key="3">
    <source>
        <dbReference type="Proteomes" id="UP000406256"/>
    </source>
</evidence>
<reference evidence="2 3" key="1">
    <citation type="submission" date="2019-08" db="EMBL/GenBank/DDBJ databases">
        <authorList>
            <person name="Peeters C."/>
        </authorList>
    </citation>
    <scope>NUCLEOTIDE SEQUENCE [LARGE SCALE GENOMIC DNA]</scope>
    <source>
        <strain evidence="2 3">LMG 31108</strain>
    </source>
</reference>